<dbReference type="CDD" id="cd18624">
    <property type="entry name" value="GH32_Fruct1-like"/>
    <property type="match status" value="1"/>
</dbReference>
<reference evidence="8" key="1">
    <citation type="submission" date="2024-02" db="EMBL/GenBank/DDBJ databases">
        <authorList>
            <consortium name="ELIXIR-Norway"/>
            <consortium name="Elixir Norway"/>
        </authorList>
    </citation>
    <scope>NUCLEOTIDE SEQUENCE</scope>
</reference>
<evidence type="ECO:0000256" key="2">
    <source>
        <dbReference type="ARBA" id="ARBA00022801"/>
    </source>
</evidence>
<dbReference type="Pfam" id="PF08244">
    <property type="entry name" value="Glyco_hydro_32C"/>
    <property type="match status" value="1"/>
</dbReference>
<comment type="similarity">
    <text evidence="1 4">Belongs to the glycosyl hydrolase 32 family.</text>
</comment>
<dbReference type="SUPFAM" id="SSF75005">
    <property type="entry name" value="Arabinanase/levansucrase/invertase"/>
    <property type="match status" value="1"/>
</dbReference>
<dbReference type="InterPro" id="IPR013148">
    <property type="entry name" value="Glyco_hydro_32_N"/>
</dbReference>
<evidence type="ECO:0000313" key="8">
    <source>
        <dbReference type="EMBL" id="CAK9264428.1"/>
    </source>
</evidence>
<evidence type="ECO:0000256" key="5">
    <source>
        <dbReference type="SAM" id="Phobius"/>
    </source>
</evidence>
<evidence type="ECO:0000256" key="4">
    <source>
        <dbReference type="RuleBase" id="RU362110"/>
    </source>
</evidence>
<dbReference type="InterPro" id="IPR050551">
    <property type="entry name" value="Fructan_Metab_Enzymes"/>
</dbReference>
<dbReference type="SUPFAM" id="SSF49899">
    <property type="entry name" value="Concanavalin A-like lectins/glucanases"/>
    <property type="match status" value="1"/>
</dbReference>
<feature type="domain" description="Glycosyl hydrolase family 32 C-terminal" evidence="7">
    <location>
        <begin position="448"/>
        <end position="642"/>
    </location>
</feature>
<evidence type="ECO:0000259" key="7">
    <source>
        <dbReference type="Pfam" id="PF08244"/>
    </source>
</evidence>
<dbReference type="Gene3D" id="2.60.120.560">
    <property type="entry name" value="Exo-inulinase, domain 1"/>
    <property type="match status" value="1"/>
</dbReference>
<keyword evidence="5" id="KW-0472">Membrane</keyword>
<keyword evidence="3 4" id="KW-0326">Glycosidase</keyword>
<accession>A0ABP0WC62</accession>
<feature type="domain" description="Glycosyl hydrolase family 32 N-terminal" evidence="6">
    <location>
        <begin position="136"/>
        <end position="445"/>
    </location>
</feature>
<evidence type="ECO:0000256" key="1">
    <source>
        <dbReference type="ARBA" id="ARBA00009902"/>
    </source>
</evidence>
<dbReference type="EMBL" id="OZ020111">
    <property type="protein sequence ID" value="CAK9264428.1"/>
    <property type="molecule type" value="Genomic_DNA"/>
</dbReference>
<keyword evidence="2 4" id="KW-0378">Hydrolase</keyword>
<dbReference type="PANTHER" id="PTHR31953">
    <property type="entry name" value="BETA-FRUCTOFURANOSIDASE, INSOLUBLE ISOENZYME CWINV1-RELATED"/>
    <property type="match status" value="1"/>
</dbReference>
<dbReference type="Pfam" id="PF00251">
    <property type="entry name" value="Glyco_hydro_32N"/>
    <property type="match status" value="1"/>
</dbReference>
<dbReference type="InterPro" id="IPR023296">
    <property type="entry name" value="Glyco_hydro_beta-prop_sf"/>
</dbReference>
<protein>
    <submittedName>
        <fullName evidence="8">Uncharacterized protein</fullName>
    </submittedName>
</protein>
<feature type="transmembrane region" description="Helical" evidence="5">
    <location>
        <begin position="60"/>
        <end position="81"/>
    </location>
</feature>
<dbReference type="Gene3D" id="2.115.10.20">
    <property type="entry name" value="Glycosyl hydrolase domain, family 43"/>
    <property type="match status" value="1"/>
</dbReference>
<keyword evidence="5" id="KW-1133">Transmembrane helix</keyword>
<dbReference type="InterPro" id="IPR013320">
    <property type="entry name" value="ConA-like_dom_sf"/>
</dbReference>
<proteinExistence type="inferred from homology"/>
<evidence type="ECO:0000259" key="6">
    <source>
        <dbReference type="Pfam" id="PF00251"/>
    </source>
</evidence>
<dbReference type="SMART" id="SM00640">
    <property type="entry name" value="Glyco_32"/>
    <property type="match status" value="1"/>
</dbReference>
<gene>
    <name evidence="8" type="ORF">CSSPJE1EN1_LOCUS9906</name>
</gene>
<evidence type="ECO:0000313" key="9">
    <source>
        <dbReference type="Proteomes" id="UP001497444"/>
    </source>
</evidence>
<dbReference type="Proteomes" id="UP001497444">
    <property type="component" value="Chromosome 16"/>
</dbReference>
<evidence type="ECO:0000256" key="3">
    <source>
        <dbReference type="ARBA" id="ARBA00023295"/>
    </source>
</evidence>
<keyword evidence="5" id="KW-0812">Transmembrane</keyword>
<dbReference type="InterPro" id="IPR001362">
    <property type="entry name" value="Glyco_hydro_32"/>
</dbReference>
<dbReference type="InterPro" id="IPR013189">
    <property type="entry name" value="Glyco_hydro_32_C"/>
</dbReference>
<organism evidence="8 9">
    <name type="scientific">Sphagnum jensenii</name>
    <dbReference type="NCBI Taxonomy" id="128206"/>
    <lineage>
        <taxon>Eukaryota</taxon>
        <taxon>Viridiplantae</taxon>
        <taxon>Streptophyta</taxon>
        <taxon>Embryophyta</taxon>
        <taxon>Bryophyta</taxon>
        <taxon>Sphagnophytina</taxon>
        <taxon>Sphagnopsida</taxon>
        <taxon>Sphagnales</taxon>
        <taxon>Sphagnaceae</taxon>
        <taxon>Sphagnum</taxon>
    </lineage>
</organism>
<name>A0ABP0WC62_9BRYO</name>
<keyword evidence="9" id="KW-1185">Reference proteome</keyword>
<sequence>MDPSMLIGDIESNISGGRAGAVAAAAAAAATGEEFYVRLSSSNSAHERRRGTWGSLRKSSFLAICCVVAVLLGLLSLYTVLKPNGGVAVVLPKLPLLFGSTLPTFLGGSFSAGAGGRLHDKTDSEIALDPQRTSYHYQPARNWMGALFFYKGYYHFFYQYNIGGARWGNITWGHTVSKDLIHWLYLDWAITGDHWYDINGTFSGSGTIGPDGSPFIMYTGKKLTTKPSQCIALPEDPSDPLLRVWKKYEENPVLTRPKGIGKRDFRDPTNAWQTDDGYWMIIVGAIHQQFRQGMSLLYRSKDLRHWEPLDHVLHTLNGTGMWEMQDFFNVDYETGAPSSKWVLKVGLIDEWHDYYTIGTYDKVAQRFIPDFPELDIGSGYRHDYGKFYAAKSLFDPLKKRRILVGWVNESDSLEADDAKGWASMIGMPRTLALDSKTGSNLIQWPIEEVETLRGNKVSVTDVKLDAGAISKVNGVTGRQLDVEVTFKYPNLSTAVGSAAADVIDPFDCTQGGSSHRGVFGPFGLLVSADEDFQEQLAVFFYIAHKGNSTWTTYFCSDQSRSSLTEDIDKTEYGHFVPVLATEDTLSVRVLVDHSIVESYVQGGRITITARAYPTVALEEKANLYIFNNGTTPISVKSLDAWPMNKVVLKPFN</sequence>